<proteinExistence type="predicted"/>
<dbReference type="AlphaFoldDB" id="A0A1V9FI05"/>
<dbReference type="Gene3D" id="1.25.40.10">
    <property type="entry name" value="Tetratricopeptide repeat domain"/>
    <property type="match status" value="1"/>
</dbReference>
<reference evidence="3" key="1">
    <citation type="submission" date="2016-04" db="EMBL/GenBank/DDBJ databases">
        <authorList>
            <person name="Chen L."/>
            <person name="Zhuang W."/>
            <person name="Wang G."/>
        </authorList>
    </citation>
    <scope>NUCLEOTIDE SEQUENCE [LARGE SCALE GENOMIC DNA]</scope>
    <source>
        <strain evidence="3">208</strain>
    </source>
</reference>
<dbReference type="RefSeq" id="WP_081166905.1">
    <property type="nucleotide sequence ID" value="NZ_LWBP01000190.1"/>
</dbReference>
<evidence type="ECO:0000313" key="2">
    <source>
        <dbReference type="EMBL" id="OQP57907.1"/>
    </source>
</evidence>
<keyword evidence="3" id="KW-1185">Reference proteome</keyword>
<dbReference type="Proteomes" id="UP000192276">
    <property type="component" value="Unassembled WGS sequence"/>
</dbReference>
<evidence type="ECO:0000256" key="1">
    <source>
        <dbReference type="SAM" id="Phobius"/>
    </source>
</evidence>
<keyword evidence="1" id="KW-1133">Transmembrane helix</keyword>
<dbReference type="Pfam" id="PF14559">
    <property type="entry name" value="TPR_19"/>
    <property type="match status" value="1"/>
</dbReference>
<name>A0A1V9FI05_9BACT</name>
<dbReference type="SUPFAM" id="SSF48452">
    <property type="entry name" value="TPR-like"/>
    <property type="match status" value="1"/>
</dbReference>
<dbReference type="EMBL" id="LWBP01000190">
    <property type="protein sequence ID" value="OQP57907.1"/>
    <property type="molecule type" value="Genomic_DNA"/>
</dbReference>
<dbReference type="InterPro" id="IPR011990">
    <property type="entry name" value="TPR-like_helical_dom_sf"/>
</dbReference>
<gene>
    <name evidence="2" type="ORF">A4R26_23675</name>
</gene>
<keyword evidence="1" id="KW-0812">Transmembrane</keyword>
<evidence type="ECO:0000313" key="3">
    <source>
        <dbReference type="Proteomes" id="UP000192276"/>
    </source>
</evidence>
<keyword evidence="1" id="KW-0472">Membrane</keyword>
<evidence type="ECO:0008006" key="4">
    <source>
        <dbReference type="Google" id="ProtNLM"/>
    </source>
</evidence>
<feature type="transmembrane region" description="Helical" evidence="1">
    <location>
        <begin position="87"/>
        <end position="108"/>
    </location>
</feature>
<dbReference type="STRING" id="550983.A4R26_23675"/>
<dbReference type="OrthoDB" id="1091348at2"/>
<sequence>MNTFNDIARYAEGDMTADERAAFETVLASDESLQRQLAVYREVHGSLQQHFSADAQRDQLQGTLQTLRGEFFGDTRQPANVVSIKRWLRGAVAVAAVLIAVVFIWQPWKPGLFREYADTTMVAPAERGEGEADLLQKAVTAFNNKEFAEAANLLQQVRQQDTTSSYVNFYLGISLLQTGRIAEARNIFNNLYEGQSAFKFDAAWYQALGYLKEDNKAMSKEWLQKIPADASGYNKAQELLRKL</sequence>
<accession>A0A1V9FI05</accession>
<protein>
    <recommendedName>
        <fullName evidence="4">Tetratricopeptide repeat protein</fullName>
    </recommendedName>
</protein>
<organism evidence="2 3">
    <name type="scientific">Niastella populi</name>
    <dbReference type="NCBI Taxonomy" id="550983"/>
    <lineage>
        <taxon>Bacteria</taxon>
        <taxon>Pseudomonadati</taxon>
        <taxon>Bacteroidota</taxon>
        <taxon>Chitinophagia</taxon>
        <taxon>Chitinophagales</taxon>
        <taxon>Chitinophagaceae</taxon>
        <taxon>Niastella</taxon>
    </lineage>
</organism>
<comment type="caution">
    <text evidence="2">The sequence shown here is derived from an EMBL/GenBank/DDBJ whole genome shotgun (WGS) entry which is preliminary data.</text>
</comment>